<accession>A0A8D8BX17</accession>
<organism evidence="1">
    <name type="scientific">Culex pipiens</name>
    <name type="common">House mosquito</name>
    <dbReference type="NCBI Taxonomy" id="7175"/>
    <lineage>
        <taxon>Eukaryota</taxon>
        <taxon>Metazoa</taxon>
        <taxon>Ecdysozoa</taxon>
        <taxon>Arthropoda</taxon>
        <taxon>Hexapoda</taxon>
        <taxon>Insecta</taxon>
        <taxon>Pterygota</taxon>
        <taxon>Neoptera</taxon>
        <taxon>Endopterygota</taxon>
        <taxon>Diptera</taxon>
        <taxon>Nematocera</taxon>
        <taxon>Culicoidea</taxon>
        <taxon>Culicidae</taxon>
        <taxon>Culicinae</taxon>
        <taxon>Culicini</taxon>
        <taxon>Culex</taxon>
        <taxon>Culex</taxon>
    </lineage>
</organism>
<protein>
    <submittedName>
        <fullName evidence="1">(northern house mosquito) hypothetical protein</fullName>
    </submittedName>
</protein>
<sequence>MLGLIFNISQRIYHVILQGKTVSMREILRERVWKFFFVSGANLICDNGIYVELLATNVKLFITQQNIYSIIVSSCWLASSKLNDPIFLSLFLYIIVVTSPRLTSNNHHCLKQQKYLFDLLTHLVC</sequence>
<name>A0A8D8BX17_CULPI</name>
<evidence type="ECO:0000313" key="1">
    <source>
        <dbReference type="EMBL" id="CAG6482208.1"/>
    </source>
</evidence>
<proteinExistence type="predicted"/>
<reference evidence="1" key="1">
    <citation type="submission" date="2021-05" db="EMBL/GenBank/DDBJ databases">
        <authorList>
            <person name="Alioto T."/>
            <person name="Alioto T."/>
            <person name="Gomez Garrido J."/>
        </authorList>
    </citation>
    <scope>NUCLEOTIDE SEQUENCE</scope>
</reference>
<dbReference type="AlphaFoldDB" id="A0A8D8BX17"/>
<dbReference type="EMBL" id="HBUE01092828">
    <property type="protein sequence ID" value="CAG6482208.1"/>
    <property type="molecule type" value="Transcribed_RNA"/>
</dbReference>